<dbReference type="OrthoDB" id="3253876at2759"/>
<feature type="compositionally biased region" description="Polar residues" evidence="1">
    <location>
        <begin position="114"/>
        <end position="129"/>
    </location>
</feature>
<reference evidence="2 3" key="1">
    <citation type="journal article" date="2019" name="Nat. Ecol. Evol.">
        <title>Megaphylogeny resolves global patterns of mushroom evolution.</title>
        <authorList>
            <person name="Varga T."/>
            <person name="Krizsan K."/>
            <person name="Foldi C."/>
            <person name="Dima B."/>
            <person name="Sanchez-Garcia M."/>
            <person name="Sanchez-Ramirez S."/>
            <person name="Szollosi G.J."/>
            <person name="Szarkandi J.G."/>
            <person name="Papp V."/>
            <person name="Albert L."/>
            <person name="Andreopoulos W."/>
            <person name="Angelini C."/>
            <person name="Antonin V."/>
            <person name="Barry K.W."/>
            <person name="Bougher N.L."/>
            <person name="Buchanan P."/>
            <person name="Buyck B."/>
            <person name="Bense V."/>
            <person name="Catcheside P."/>
            <person name="Chovatia M."/>
            <person name="Cooper J."/>
            <person name="Damon W."/>
            <person name="Desjardin D."/>
            <person name="Finy P."/>
            <person name="Geml J."/>
            <person name="Haridas S."/>
            <person name="Hughes K."/>
            <person name="Justo A."/>
            <person name="Karasinski D."/>
            <person name="Kautmanova I."/>
            <person name="Kiss B."/>
            <person name="Kocsube S."/>
            <person name="Kotiranta H."/>
            <person name="LaButti K.M."/>
            <person name="Lechner B.E."/>
            <person name="Liimatainen K."/>
            <person name="Lipzen A."/>
            <person name="Lukacs Z."/>
            <person name="Mihaltcheva S."/>
            <person name="Morgado L.N."/>
            <person name="Niskanen T."/>
            <person name="Noordeloos M.E."/>
            <person name="Ohm R.A."/>
            <person name="Ortiz-Santana B."/>
            <person name="Ovrebo C."/>
            <person name="Racz N."/>
            <person name="Riley R."/>
            <person name="Savchenko A."/>
            <person name="Shiryaev A."/>
            <person name="Soop K."/>
            <person name="Spirin V."/>
            <person name="Szebenyi C."/>
            <person name="Tomsovsky M."/>
            <person name="Tulloss R.E."/>
            <person name="Uehling J."/>
            <person name="Grigoriev I.V."/>
            <person name="Vagvolgyi C."/>
            <person name="Papp T."/>
            <person name="Martin F.M."/>
            <person name="Miettinen O."/>
            <person name="Hibbett D.S."/>
            <person name="Nagy L.G."/>
        </authorList>
    </citation>
    <scope>NUCLEOTIDE SEQUENCE [LARGE SCALE GENOMIC DNA]</scope>
    <source>
        <strain evidence="2 3">CBS 166.37</strain>
    </source>
</reference>
<name>A0A5C3M7F4_9AGAR</name>
<feature type="compositionally biased region" description="Low complexity" evidence="1">
    <location>
        <begin position="166"/>
        <end position="205"/>
    </location>
</feature>
<dbReference type="AlphaFoldDB" id="A0A5C3M7F4"/>
<feature type="region of interest" description="Disordered" evidence="1">
    <location>
        <begin position="1"/>
        <end position="138"/>
    </location>
</feature>
<feature type="compositionally biased region" description="Low complexity" evidence="1">
    <location>
        <begin position="82"/>
        <end position="106"/>
    </location>
</feature>
<organism evidence="2 3">
    <name type="scientific">Crucibulum laeve</name>
    <dbReference type="NCBI Taxonomy" id="68775"/>
    <lineage>
        <taxon>Eukaryota</taxon>
        <taxon>Fungi</taxon>
        <taxon>Dikarya</taxon>
        <taxon>Basidiomycota</taxon>
        <taxon>Agaricomycotina</taxon>
        <taxon>Agaricomycetes</taxon>
        <taxon>Agaricomycetidae</taxon>
        <taxon>Agaricales</taxon>
        <taxon>Agaricineae</taxon>
        <taxon>Nidulariaceae</taxon>
        <taxon>Crucibulum</taxon>
    </lineage>
</organism>
<evidence type="ECO:0000313" key="2">
    <source>
        <dbReference type="EMBL" id="TFK40346.1"/>
    </source>
</evidence>
<protein>
    <submittedName>
        <fullName evidence="2">Uncharacterized protein</fullName>
    </submittedName>
</protein>
<accession>A0A5C3M7F4</accession>
<sequence>MYNNGYGAASPPLTNNPFLSDTAHPSSRFPDITSPTSDNGSQYTSWLTGGGQNSNPTGYSAQNSYQQNPQYGQAPQLNTGYSQQGSFMGQQQQQPSQPFTPTSSFGQQLAAHVSGSSYGYLNGQPTGVSQQQQQYNPAQQQIQNNPGYVAQFDPYSSLGQVWDNGQQQQQQQQPQQQQQNAYQSQNQNHIQMPSAAPGSGRSASGELHPREYIRTHKAEIESWDSYAWKQLLNTFEALKNSWEGRKTELNGKIGQLQMQMQYGGGGFYQGQIQQEGSRLQGLLKEADLNFDSVAASTFQMQEVFSGYRQSGDLASKRRVREATNAALQSLPDWPQAY</sequence>
<evidence type="ECO:0000256" key="1">
    <source>
        <dbReference type="SAM" id="MobiDB-lite"/>
    </source>
</evidence>
<feature type="compositionally biased region" description="Polar residues" evidence="1">
    <location>
        <begin position="12"/>
        <end position="25"/>
    </location>
</feature>
<proteinExistence type="predicted"/>
<gene>
    <name evidence="2" type="ORF">BDQ12DRAFT_680787</name>
</gene>
<dbReference type="EMBL" id="ML213597">
    <property type="protein sequence ID" value="TFK40346.1"/>
    <property type="molecule type" value="Genomic_DNA"/>
</dbReference>
<keyword evidence="3" id="KW-1185">Reference proteome</keyword>
<feature type="compositionally biased region" description="Polar residues" evidence="1">
    <location>
        <begin position="33"/>
        <end position="81"/>
    </location>
</feature>
<feature type="region of interest" description="Disordered" evidence="1">
    <location>
        <begin position="159"/>
        <end position="206"/>
    </location>
</feature>
<evidence type="ECO:0000313" key="3">
    <source>
        <dbReference type="Proteomes" id="UP000308652"/>
    </source>
</evidence>
<dbReference type="STRING" id="68775.A0A5C3M7F4"/>
<dbReference type="Proteomes" id="UP000308652">
    <property type="component" value="Unassembled WGS sequence"/>
</dbReference>